<keyword evidence="3" id="KW-0813">Transport</keyword>
<evidence type="ECO:0000259" key="11">
    <source>
        <dbReference type="PROSITE" id="PS51007"/>
    </source>
</evidence>
<feature type="signal peptide" evidence="10">
    <location>
        <begin position="1"/>
        <end position="22"/>
    </location>
</feature>
<evidence type="ECO:0000256" key="5">
    <source>
        <dbReference type="ARBA" id="ARBA00022723"/>
    </source>
</evidence>
<dbReference type="InterPro" id="IPR009056">
    <property type="entry name" value="Cyt_c-like_dom"/>
</dbReference>
<evidence type="ECO:0000313" key="12">
    <source>
        <dbReference type="EMBL" id="KAA0895139.1"/>
    </source>
</evidence>
<comment type="similarity">
    <text evidence="2">Belongs to the cytochrome c family. PetJ subfamily.</text>
</comment>
<keyword evidence="5 9" id="KW-0479">Metal-binding</keyword>
<dbReference type="Proteomes" id="UP000324298">
    <property type="component" value="Unassembled WGS sequence"/>
</dbReference>
<evidence type="ECO:0000256" key="2">
    <source>
        <dbReference type="ARBA" id="ARBA00009650"/>
    </source>
</evidence>
<keyword evidence="8" id="KW-0793">Thylakoid</keyword>
<proteinExistence type="inferred from homology"/>
<dbReference type="OrthoDB" id="5397812at2"/>
<keyword evidence="13" id="KW-1185">Reference proteome</keyword>
<comment type="subcellular location">
    <subcellularLocation>
        <location evidence="1">Cellular thylakoid lumen</location>
    </subcellularLocation>
</comment>
<evidence type="ECO:0000256" key="6">
    <source>
        <dbReference type="ARBA" id="ARBA00022982"/>
    </source>
</evidence>
<evidence type="ECO:0000256" key="3">
    <source>
        <dbReference type="ARBA" id="ARBA00022448"/>
    </source>
</evidence>
<dbReference type="Pfam" id="PF13442">
    <property type="entry name" value="Cytochrome_CBB3"/>
    <property type="match status" value="1"/>
</dbReference>
<sequence>MKKSLVTVVLLSAGALAISAQADMEGKLDAKAEFEKHCAACHPGGGNTINQAKPLKKESLKKNGIKSWKDIVAKIRNPGPGMTKFGKKEMPDKEAKAIAEYVLKTFK</sequence>
<evidence type="ECO:0000256" key="7">
    <source>
        <dbReference type="ARBA" id="ARBA00023004"/>
    </source>
</evidence>
<evidence type="ECO:0000256" key="4">
    <source>
        <dbReference type="ARBA" id="ARBA00022617"/>
    </source>
</evidence>
<reference evidence="12 13" key="1">
    <citation type="submission" date="2019-04" db="EMBL/GenBank/DDBJ databases">
        <title>Geobacter ruber sp. nov., ferric-reducing bacteria isolated from paddy soil.</title>
        <authorList>
            <person name="Xu Z."/>
            <person name="Masuda Y."/>
            <person name="Itoh H."/>
            <person name="Senoo K."/>
        </authorList>
    </citation>
    <scope>NUCLEOTIDE SEQUENCE [LARGE SCALE GENOMIC DNA]</scope>
    <source>
        <strain evidence="12 13">Red88</strain>
    </source>
</reference>
<dbReference type="RefSeq" id="WP_149305722.1">
    <property type="nucleotide sequence ID" value="NZ_SRSD01000001.1"/>
</dbReference>
<protein>
    <submittedName>
        <fullName evidence="12">C-type cytochrome</fullName>
    </submittedName>
</protein>
<organism evidence="12 13">
    <name type="scientific">Oryzomonas rubra</name>
    <dbReference type="NCBI Taxonomy" id="2509454"/>
    <lineage>
        <taxon>Bacteria</taxon>
        <taxon>Pseudomonadati</taxon>
        <taxon>Thermodesulfobacteriota</taxon>
        <taxon>Desulfuromonadia</taxon>
        <taxon>Geobacterales</taxon>
        <taxon>Geobacteraceae</taxon>
        <taxon>Oryzomonas</taxon>
    </lineage>
</organism>
<dbReference type="Gene3D" id="1.10.760.10">
    <property type="entry name" value="Cytochrome c-like domain"/>
    <property type="match status" value="1"/>
</dbReference>
<dbReference type="InterPro" id="IPR023655">
    <property type="entry name" value="Cyt_C6"/>
</dbReference>
<dbReference type="EMBL" id="SRSD01000001">
    <property type="protein sequence ID" value="KAA0895139.1"/>
    <property type="molecule type" value="Genomic_DNA"/>
</dbReference>
<dbReference type="SUPFAM" id="SSF46626">
    <property type="entry name" value="Cytochrome c"/>
    <property type="match status" value="1"/>
</dbReference>
<dbReference type="GO" id="GO:0020037">
    <property type="term" value="F:heme binding"/>
    <property type="evidence" value="ECO:0007669"/>
    <property type="project" value="InterPro"/>
</dbReference>
<keyword evidence="7 9" id="KW-0408">Iron</keyword>
<gene>
    <name evidence="12" type="ORF">ET418_01060</name>
</gene>
<dbReference type="PROSITE" id="PS51007">
    <property type="entry name" value="CYTC"/>
    <property type="match status" value="1"/>
</dbReference>
<feature type="domain" description="Cytochrome c" evidence="11">
    <location>
        <begin position="25"/>
        <end position="106"/>
    </location>
</feature>
<keyword evidence="10" id="KW-0732">Signal</keyword>
<evidence type="ECO:0000256" key="1">
    <source>
        <dbReference type="ARBA" id="ARBA00004518"/>
    </source>
</evidence>
<dbReference type="PANTHER" id="PTHR34688">
    <property type="entry name" value="CYTOCHROME C6, CHLOROPLASTIC"/>
    <property type="match status" value="1"/>
</dbReference>
<evidence type="ECO:0000256" key="9">
    <source>
        <dbReference type="PROSITE-ProRule" id="PRU00433"/>
    </source>
</evidence>
<name>A0A5A9XSS3_9BACT</name>
<comment type="caution">
    <text evidence="12">The sequence shown here is derived from an EMBL/GenBank/DDBJ whole genome shotgun (WGS) entry which is preliminary data.</text>
</comment>
<keyword evidence="6" id="KW-0249">Electron transport</keyword>
<dbReference type="AlphaFoldDB" id="A0A5A9XSS3"/>
<evidence type="ECO:0000256" key="10">
    <source>
        <dbReference type="SAM" id="SignalP"/>
    </source>
</evidence>
<keyword evidence="4 9" id="KW-0349">Heme</keyword>
<accession>A0A5A9XSS3</accession>
<dbReference type="GO" id="GO:0009055">
    <property type="term" value="F:electron transfer activity"/>
    <property type="evidence" value="ECO:0007669"/>
    <property type="project" value="InterPro"/>
</dbReference>
<feature type="chain" id="PRO_5022713146" evidence="10">
    <location>
        <begin position="23"/>
        <end position="107"/>
    </location>
</feature>
<dbReference type="InterPro" id="IPR036909">
    <property type="entry name" value="Cyt_c-like_dom_sf"/>
</dbReference>
<evidence type="ECO:0000256" key="8">
    <source>
        <dbReference type="ARBA" id="ARBA00023078"/>
    </source>
</evidence>
<dbReference type="GO" id="GO:0031979">
    <property type="term" value="C:plasma membrane-derived thylakoid lumen"/>
    <property type="evidence" value="ECO:0007669"/>
    <property type="project" value="UniProtKB-SubCell"/>
</dbReference>
<evidence type="ECO:0000313" key="13">
    <source>
        <dbReference type="Proteomes" id="UP000324298"/>
    </source>
</evidence>
<dbReference type="PANTHER" id="PTHR34688:SF2">
    <property type="entry name" value="CYTOCHROME C6, CHLOROPLASTIC"/>
    <property type="match status" value="1"/>
</dbReference>
<dbReference type="GO" id="GO:0005506">
    <property type="term" value="F:iron ion binding"/>
    <property type="evidence" value="ECO:0007669"/>
    <property type="project" value="InterPro"/>
</dbReference>